<gene>
    <name evidence="1" type="ORF">SAMN04488063_2413</name>
</gene>
<protein>
    <submittedName>
        <fullName evidence="1">Uncharacterized protein</fullName>
    </submittedName>
</protein>
<name>A0A1I2SY09_9EURY</name>
<dbReference type="EMBL" id="FOOQ01000002">
    <property type="protein sequence ID" value="SFG55877.1"/>
    <property type="molecule type" value="Genomic_DNA"/>
</dbReference>
<accession>A0A1I2SY09</accession>
<dbReference type="Proteomes" id="UP000198876">
    <property type="component" value="Unassembled WGS sequence"/>
</dbReference>
<evidence type="ECO:0000313" key="2">
    <source>
        <dbReference type="Proteomes" id="UP000198876"/>
    </source>
</evidence>
<keyword evidence="2" id="KW-1185">Reference proteome</keyword>
<dbReference type="STRING" id="553467.SAMN04488063_2413"/>
<sequence length="145" mass="15800">MLDVTGNAEDALVWLGRSGVETGERRVTLPDAVFEFDVLDADDRVYWAADPEVPAAYVTNEESLFEEDDGVLFAGAGDVEPGTRVEMPTFLFESEDGTEETVTILEPGATAHFVTNPELTNAGVCMVAPESVVRELFDLRLGERT</sequence>
<dbReference type="RefSeq" id="WP_092892485.1">
    <property type="nucleotide sequence ID" value="NZ_FOOQ01000002.1"/>
</dbReference>
<organism evidence="1 2">
    <name type="scientific">Halopelagius inordinatus</name>
    <dbReference type="NCBI Taxonomy" id="553467"/>
    <lineage>
        <taxon>Archaea</taxon>
        <taxon>Methanobacteriati</taxon>
        <taxon>Methanobacteriota</taxon>
        <taxon>Stenosarchaea group</taxon>
        <taxon>Halobacteria</taxon>
        <taxon>Halobacteriales</taxon>
        <taxon>Haloferacaceae</taxon>
    </lineage>
</organism>
<dbReference type="AlphaFoldDB" id="A0A1I2SY09"/>
<reference evidence="2" key="1">
    <citation type="submission" date="2016-10" db="EMBL/GenBank/DDBJ databases">
        <authorList>
            <person name="Varghese N."/>
            <person name="Submissions S."/>
        </authorList>
    </citation>
    <scope>NUCLEOTIDE SEQUENCE [LARGE SCALE GENOMIC DNA]</scope>
    <source>
        <strain evidence="2">CGMCC 1.7739</strain>
    </source>
</reference>
<proteinExistence type="predicted"/>
<dbReference type="OrthoDB" id="375012at2157"/>
<evidence type="ECO:0000313" key="1">
    <source>
        <dbReference type="EMBL" id="SFG55877.1"/>
    </source>
</evidence>